<dbReference type="EMBL" id="BARS01016836">
    <property type="protein sequence ID" value="GAF91278.1"/>
    <property type="molecule type" value="Genomic_DNA"/>
</dbReference>
<organism evidence="1">
    <name type="scientific">marine sediment metagenome</name>
    <dbReference type="NCBI Taxonomy" id="412755"/>
    <lineage>
        <taxon>unclassified sequences</taxon>
        <taxon>metagenomes</taxon>
        <taxon>ecological metagenomes</taxon>
    </lineage>
</organism>
<dbReference type="InterPro" id="IPR004590">
    <property type="entry name" value="ssDNA_annealing_RecT"/>
</dbReference>
<name>X0TCN0_9ZZZZ</name>
<reference evidence="1" key="1">
    <citation type="journal article" date="2014" name="Front. Microbiol.">
        <title>High frequency of phylogenetically diverse reductive dehalogenase-homologous genes in deep subseafloor sedimentary metagenomes.</title>
        <authorList>
            <person name="Kawai M."/>
            <person name="Futagami T."/>
            <person name="Toyoda A."/>
            <person name="Takaki Y."/>
            <person name="Nishi S."/>
            <person name="Hori S."/>
            <person name="Arai W."/>
            <person name="Tsubouchi T."/>
            <person name="Morono Y."/>
            <person name="Uchiyama I."/>
            <person name="Ito T."/>
            <person name="Fujiyama A."/>
            <person name="Inagaki F."/>
            <person name="Takami H."/>
        </authorList>
    </citation>
    <scope>NUCLEOTIDE SEQUENCE</scope>
    <source>
        <strain evidence="1">Expedition CK06-06</strain>
    </source>
</reference>
<comment type="caution">
    <text evidence="1">The sequence shown here is derived from an EMBL/GenBank/DDBJ whole genome shotgun (WGS) entry which is preliminary data.</text>
</comment>
<accession>X0TCN0</accession>
<gene>
    <name evidence="1" type="ORF">S01H1_27620</name>
</gene>
<evidence type="ECO:0000313" key="1">
    <source>
        <dbReference type="EMBL" id="GAF91278.1"/>
    </source>
</evidence>
<dbReference type="NCBIfam" id="TIGR00616">
    <property type="entry name" value="rect"/>
    <property type="match status" value="1"/>
</dbReference>
<dbReference type="InterPro" id="IPR018330">
    <property type="entry name" value="RecT_fam"/>
</dbReference>
<feature type="non-terminal residue" evidence="1">
    <location>
        <position position="234"/>
    </location>
</feature>
<dbReference type="GO" id="GO:0006259">
    <property type="term" value="P:DNA metabolic process"/>
    <property type="evidence" value="ECO:0007669"/>
    <property type="project" value="InterPro"/>
</dbReference>
<dbReference type="AlphaFoldDB" id="X0TCN0"/>
<dbReference type="GO" id="GO:0003677">
    <property type="term" value="F:DNA binding"/>
    <property type="evidence" value="ECO:0007669"/>
    <property type="project" value="InterPro"/>
</dbReference>
<proteinExistence type="predicted"/>
<dbReference type="Pfam" id="PF03837">
    <property type="entry name" value="RecT"/>
    <property type="match status" value="1"/>
</dbReference>
<evidence type="ECO:0008006" key="2">
    <source>
        <dbReference type="Google" id="ProtNLM"/>
    </source>
</evidence>
<protein>
    <recommendedName>
        <fullName evidence="2">Recombinase RecT</fullName>
    </recommendedName>
</protein>
<sequence>MTAQVPALRQKQATIRAYLQKDDVKKQVQMALPKHLSADRLLRVAFTSISKNPKLLDCTTESLLGAIIQCSQLGLEPILGRAHLVPYKNRAKGVMEAQFQPGYQGLVDLIRRTGEVSDVWAEVIYDADTYKVTYGLHRDLIHEPNYKASDRGAPVGAYAVIKYKDGTLGWTYMPVSEIYSKHRARSQAWKSAEQYKKYDSPWHTDEEPMLKKTVLKVHSKLAPMSIESQTATTV</sequence>